<dbReference type="EC" id="2.1.1.77" evidence="3"/>
<dbReference type="SUPFAM" id="SSF53335">
    <property type="entry name" value="S-adenosyl-L-methionine-dependent methyltransferases"/>
    <property type="match status" value="1"/>
</dbReference>
<sequence length="377" mass="39969">MLGQVAEQLGRPLPARLRKAFHRVPRHRFLPDRIWLRDGSGGYRSVDRATEPDGWLAAAYTDQPLVTRFTDGLPSSSASMPSMVARMLLLAGLTEPTGQGQAPLRVLELGAGTGFNAGLLCILAGDEQVTTVDLDPTLAAGAQENLKRVGRAPTVVAADGAGGWPPGAPYDVVLATFSVDHIPPEWLAGIRPAGGRIVTPWTSPWCSYGTLELTATDTGPAHGRFHSFASFMPMARSHAESRPSTTAPAGDDSAAASSTGLSPWAVAGGDLDAEFHIGLTVPDASYAWDTSGDHAHTRLQIQDAATGSWATVDYDGRTAADFTVAQAGPRQLWDEVTAAYWRWEELGRPSVDRYGLTMTTGTTVVWAGSPASPVAER</sequence>
<keyword evidence="8" id="KW-0949">S-adenosyl-L-methionine</keyword>
<comment type="similarity">
    <text evidence="2">Belongs to the methyltransferase superfamily. L-isoaspartyl/D-aspartyl protein methyltransferase family.</text>
</comment>
<gene>
    <name evidence="13" type="ORF">CP980_34930</name>
</gene>
<keyword evidence="7 13" id="KW-0808">Transferase</keyword>
<comment type="subcellular location">
    <subcellularLocation>
        <location evidence="1">Cytoplasm</location>
    </subcellularLocation>
</comment>
<dbReference type="CDD" id="cd02440">
    <property type="entry name" value="AdoMet_MTases"/>
    <property type="match status" value="1"/>
</dbReference>
<reference evidence="13 14" key="1">
    <citation type="submission" date="2017-09" db="EMBL/GenBank/DDBJ databases">
        <authorList>
            <person name="Lee N."/>
            <person name="Cho B.-K."/>
        </authorList>
    </citation>
    <scope>NUCLEOTIDE SEQUENCE [LARGE SCALE GENOMIC DNA]</scope>
    <source>
        <strain evidence="13 14">ATCC 27476</strain>
    </source>
</reference>
<evidence type="ECO:0000256" key="5">
    <source>
        <dbReference type="ARBA" id="ARBA00022490"/>
    </source>
</evidence>
<dbReference type="PANTHER" id="PTHR11579">
    <property type="entry name" value="PROTEIN-L-ISOASPARTATE O-METHYLTRANSFERASE"/>
    <property type="match status" value="1"/>
</dbReference>
<accession>A0A5J6JHI4</accession>
<keyword evidence="6 13" id="KW-0489">Methyltransferase</keyword>
<evidence type="ECO:0000256" key="4">
    <source>
        <dbReference type="ARBA" id="ARBA00013346"/>
    </source>
</evidence>
<dbReference type="GO" id="GO:0032259">
    <property type="term" value="P:methylation"/>
    <property type="evidence" value="ECO:0007669"/>
    <property type="project" value="UniProtKB-KW"/>
</dbReference>
<evidence type="ECO:0000256" key="9">
    <source>
        <dbReference type="ARBA" id="ARBA00030757"/>
    </source>
</evidence>
<feature type="region of interest" description="Disordered" evidence="12">
    <location>
        <begin position="237"/>
        <end position="258"/>
    </location>
</feature>
<evidence type="ECO:0000256" key="10">
    <source>
        <dbReference type="ARBA" id="ARBA00031323"/>
    </source>
</evidence>
<organism evidence="13 14">
    <name type="scientific">Streptomyces vinaceus</name>
    <dbReference type="NCBI Taxonomy" id="1960"/>
    <lineage>
        <taxon>Bacteria</taxon>
        <taxon>Bacillati</taxon>
        <taxon>Actinomycetota</taxon>
        <taxon>Actinomycetes</taxon>
        <taxon>Kitasatosporales</taxon>
        <taxon>Streptomycetaceae</taxon>
        <taxon>Streptomyces</taxon>
    </lineage>
</organism>
<evidence type="ECO:0000256" key="1">
    <source>
        <dbReference type="ARBA" id="ARBA00004496"/>
    </source>
</evidence>
<dbReference type="Pfam" id="PF01135">
    <property type="entry name" value="PCMT"/>
    <property type="match status" value="1"/>
</dbReference>
<dbReference type="Proteomes" id="UP000325563">
    <property type="component" value="Chromosome"/>
</dbReference>
<dbReference type="InterPro" id="IPR029063">
    <property type="entry name" value="SAM-dependent_MTases_sf"/>
</dbReference>
<evidence type="ECO:0000256" key="12">
    <source>
        <dbReference type="SAM" id="MobiDB-lite"/>
    </source>
</evidence>
<keyword evidence="14" id="KW-1185">Reference proteome</keyword>
<evidence type="ECO:0000256" key="2">
    <source>
        <dbReference type="ARBA" id="ARBA00005369"/>
    </source>
</evidence>
<dbReference type="EMBL" id="CP023692">
    <property type="protein sequence ID" value="QEV49523.1"/>
    <property type="molecule type" value="Genomic_DNA"/>
</dbReference>
<dbReference type="GO" id="GO:0004719">
    <property type="term" value="F:protein-L-isoaspartate (D-aspartate) O-methyltransferase activity"/>
    <property type="evidence" value="ECO:0007669"/>
    <property type="project" value="UniProtKB-EC"/>
</dbReference>
<evidence type="ECO:0000313" key="13">
    <source>
        <dbReference type="EMBL" id="QEV49523.1"/>
    </source>
</evidence>
<keyword evidence="5" id="KW-0963">Cytoplasm</keyword>
<evidence type="ECO:0000256" key="6">
    <source>
        <dbReference type="ARBA" id="ARBA00022603"/>
    </source>
</evidence>
<dbReference type="AlphaFoldDB" id="A0A5J6JHI4"/>
<dbReference type="InterPro" id="IPR000682">
    <property type="entry name" value="PCMT"/>
</dbReference>
<name>A0A5J6JHI4_STRVI</name>
<evidence type="ECO:0000256" key="8">
    <source>
        <dbReference type="ARBA" id="ARBA00022691"/>
    </source>
</evidence>
<protein>
    <recommendedName>
        <fullName evidence="4">Protein-L-isoaspartate O-methyltransferase</fullName>
        <ecNumber evidence="3">2.1.1.77</ecNumber>
    </recommendedName>
    <alternativeName>
        <fullName evidence="11">L-isoaspartyl protein carboxyl methyltransferase</fullName>
    </alternativeName>
    <alternativeName>
        <fullName evidence="9">Protein L-isoaspartyl methyltransferase</fullName>
    </alternativeName>
    <alternativeName>
        <fullName evidence="10">Protein-beta-aspartate methyltransferase</fullName>
    </alternativeName>
</protein>
<evidence type="ECO:0000256" key="7">
    <source>
        <dbReference type="ARBA" id="ARBA00022679"/>
    </source>
</evidence>
<dbReference type="GO" id="GO:0005737">
    <property type="term" value="C:cytoplasm"/>
    <property type="evidence" value="ECO:0007669"/>
    <property type="project" value="UniProtKB-SubCell"/>
</dbReference>
<dbReference type="Gene3D" id="3.40.50.150">
    <property type="entry name" value="Vaccinia Virus protein VP39"/>
    <property type="match status" value="1"/>
</dbReference>
<evidence type="ECO:0000313" key="14">
    <source>
        <dbReference type="Proteomes" id="UP000325563"/>
    </source>
</evidence>
<dbReference type="KEGG" id="svn:CP980_34930"/>
<proteinExistence type="inferred from homology"/>
<dbReference type="PANTHER" id="PTHR11579:SF0">
    <property type="entry name" value="PROTEIN-L-ISOASPARTATE(D-ASPARTATE) O-METHYLTRANSFERASE"/>
    <property type="match status" value="1"/>
</dbReference>
<feature type="compositionally biased region" description="Low complexity" evidence="12">
    <location>
        <begin position="244"/>
        <end position="258"/>
    </location>
</feature>
<evidence type="ECO:0000256" key="3">
    <source>
        <dbReference type="ARBA" id="ARBA00011890"/>
    </source>
</evidence>
<evidence type="ECO:0000256" key="11">
    <source>
        <dbReference type="ARBA" id="ARBA00031350"/>
    </source>
</evidence>